<evidence type="ECO:0000313" key="2">
    <source>
        <dbReference type="Proteomes" id="UP000601435"/>
    </source>
</evidence>
<comment type="caution">
    <text evidence="1">The sequence shown here is derived from an EMBL/GenBank/DDBJ whole genome shotgun (WGS) entry which is preliminary data.</text>
</comment>
<feature type="non-terminal residue" evidence="1">
    <location>
        <position position="1"/>
    </location>
</feature>
<gene>
    <name evidence="1" type="ORF">SNEC2469_LOCUS30418</name>
</gene>
<reference evidence="1" key="1">
    <citation type="submission" date="2021-02" db="EMBL/GenBank/DDBJ databases">
        <authorList>
            <person name="Dougan E. K."/>
            <person name="Rhodes N."/>
            <person name="Thang M."/>
            <person name="Chan C."/>
        </authorList>
    </citation>
    <scope>NUCLEOTIDE SEQUENCE</scope>
</reference>
<proteinExistence type="predicted"/>
<dbReference type="EMBL" id="CAJNJA010070975">
    <property type="protein sequence ID" value="CAE7902513.1"/>
    <property type="molecule type" value="Genomic_DNA"/>
</dbReference>
<organism evidence="1 2">
    <name type="scientific">Symbiodinium necroappetens</name>
    <dbReference type="NCBI Taxonomy" id="1628268"/>
    <lineage>
        <taxon>Eukaryota</taxon>
        <taxon>Sar</taxon>
        <taxon>Alveolata</taxon>
        <taxon>Dinophyceae</taxon>
        <taxon>Suessiales</taxon>
        <taxon>Symbiodiniaceae</taxon>
        <taxon>Symbiodinium</taxon>
    </lineage>
</organism>
<protein>
    <submittedName>
        <fullName evidence="1">Uncharacterized protein</fullName>
    </submittedName>
</protein>
<name>A0A813BIC9_9DINO</name>
<accession>A0A813BIC9</accession>
<dbReference type="OrthoDB" id="10336698at2759"/>
<sequence length="198" mass="20607">VLLPFRGVPCRAFGAPLHYRGTCRSFLCSASSASSRSSKVALHLAPASQELGKPPALPPPTLEGRLQLLKLPTRFIGGAYFLLMLSVPPADAFRAVEPDRFPRTNLTLLLDSGLTAAVMLTTDVCKTLKLAMGGEGSFSSGVGATGSSLDMQQVRVEGAALEGPGDGLSLEGADAATRCPLDPMAGVVVDNFPQLRLG</sequence>
<dbReference type="AlphaFoldDB" id="A0A813BIC9"/>
<evidence type="ECO:0000313" key="1">
    <source>
        <dbReference type="EMBL" id="CAE7902513.1"/>
    </source>
</evidence>
<keyword evidence="2" id="KW-1185">Reference proteome</keyword>
<dbReference type="Proteomes" id="UP000601435">
    <property type="component" value="Unassembled WGS sequence"/>
</dbReference>